<sequence>YDSKIKDYDNEIQNYKQEVNEMKQKLRQYEVQQSIDDINNNGYRHYYHVNGCVHRILV</sequence>
<protein>
    <submittedName>
        <fullName evidence="2">Uncharacterized protein</fullName>
    </submittedName>
</protein>
<evidence type="ECO:0000313" key="3">
    <source>
        <dbReference type="Proteomes" id="UP000663842"/>
    </source>
</evidence>
<comment type="caution">
    <text evidence="2">The sequence shown here is derived from an EMBL/GenBank/DDBJ whole genome shotgun (WGS) entry which is preliminary data.</text>
</comment>
<organism evidence="2 3">
    <name type="scientific">Rotaria magnacalcarata</name>
    <dbReference type="NCBI Taxonomy" id="392030"/>
    <lineage>
        <taxon>Eukaryota</taxon>
        <taxon>Metazoa</taxon>
        <taxon>Spiralia</taxon>
        <taxon>Gnathifera</taxon>
        <taxon>Rotifera</taxon>
        <taxon>Eurotatoria</taxon>
        <taxon>Bdelloidea</taxon>
        <taxon>Philodinida</taxon>
        <taxon>Philodinidae</taxon>
        <taxon>Rotaria</taxon>
    </lineage>
</organism>
<keyword evidence="1" id="KW-0175">Coiled coil</keyword>
<gene>
    <name evidence="2" type="ORF">UXM345_LOCUS34237</name>
</gene>
<feature type="non-terminal residue" evidence="2">
    <location>
        <position position="1"/>
    </location>
</feature>
<proteinExistence type="predicted"/>
<dbReference type="AlphaFoldDB" id="A0A820J580"/>
<evidence type="ECO:0000313" key="2">
    <source>
        <dbReference type="EMBL" id="CAF4316705.1"/>
    </source>
</evidence>
<dbReference type="Proteomes" id="UP000663842">
    <property type="component" value="Unassembled WGS sequence"/>
</dbReference>
<accession>A0A820J580</accession>
<evidence type="ECO:0000256" key="1">
    <source>
        <dbReference type="SAM" id="Coils"/>
    </source>
</evidence>
<name>A0A820J580_9BILA</name>
<dbReference type="EMBL" id="CAJOBF010012288">
    <property type="protein sequence ID" value="CAF4316705.1"/>
    <property type="molecule type" value="Genomic_DNA"/>
</dbReference>
<reference evidence="2" key="1">
    <citation type="submission" date="2021-02" db="EMBL/GenBank/DDBJ databases">
        <authorList>
            <person name="Nowell W R."/>
        </authorList>
    </citation>
    <scope>NUCLEOTIDE SEQUENCE</scope>
</reference>
<feature type="coiled-coil region" evidence="1">
    <location>
        <begin position="5"/>
        <end position="32"/>
    </location>
</feature>